<name>A0ABR0S5N9_9HYPO</name>
<keyword evidence="2" id="KW-1185">Reference proteome</keyword>
<evidence type="ECO:0000313" key="2">
    <source>
        <dbReference type="Proteomes" id="UP001338125"/>
    </source>
</evidence>
<protein>
    <submittedName>
        <fullName evidence="1">Hydrolase</fullName>
    </submittedName>
</protein>
<dbReference type="NCBIfam" id="TIGR01549">
    <property type="entry name" value="HAD-SF-IA-v1"/>
    <property type="match status" value="1"/>
</dbReference>
<evidence type="ECO:0000313" key="1">
    <source>
        <dbReference type="EMBL" id="KAK5987463.1"/>
    </source>
</evidence>
<dbReference type="InterPro" id="IPR006439">
    <property type="entry name" value="HAD-SF_hydro_IA"/>
</dbReference>
<dbReference type="EMBL" id="JAVFKD010000016">
    <property type="protein sequence ID" value="KAK5987463.1"/>
    <property type="molecule type" value="Genomic_DNA"/>
</dbReference>
<dbReference type="CDD" id="cd01427">
    <property type="entry name" value="HAD_like"/>
    <property type="match status" value="1"/>
</dbReference>
<comment type="caution">
    <text evidence="1">The sequence shown here is derived from an EMBL/GenBank/DDBJ whole genome shotgun (WGS) entry which is preliminary data.</text>
</comment>
<gene>
    <name evidence="1" type="ORF">PT974_11591</name>
</gene>
<dbReference type="InterPro" id="IPR023214">
    <property type="entry name" value="HAD_sf"/>
</dbReference>
<dbReference type="PANTHER" id="PTHR43885">
    <property type="entry name" value="HALOACID DEHALOGENASE-LIKE HYDROLASE"/>
    <property type="match status" value="1"/>
</dbReference>
<dbReference type="Pfam" id="PF00702">
    <property type="entry name" value="Hydrolase"/>
    <property type="match status" value="1"/>
</dbReference>
<accession>A0ABR0S5N9</accession>
<dbReference type="Proteomes" id="UP001338125">
    <property type="component" value="Unassembled WGS sequence"/>
</dbReference>
<proteinExistence type="predicted"/>
<dbReference type="GO" id="GO:0016787">
    <property type="term" value="F:hydrolase activity"/>
    <property type="evidence" value="ECO:0007669"/>
    <property type="project" value="UniProtKB-KW"/>
</dbReference>
<dbReference type="SUPFAM" id="SSF56784">
    <property type="entry name" value="HAD-like"/>
    <property type="match status" value="1"/>
</dbReference>
<reference evidence="1 2" key="1">
    <citation type="submission" date="2024-01" db="EMBL/GenBank/DDBJ databases">
        <title>Complete genome of Cladobotryum mycophilum ATHUM6906.</title>
        <authorList>
            <person name="Christinaki A.C."/>
            <person name="Myridakis A.I."/>
            <person name="Kouvelis V.N."/>
        </authorList>
    </citation>
    <scope>NUCLEOTIDE SEQUENCE [LARGE SCALE GENOMIC DNA]</scope>
    <source>
        <strain evidence="1 2">ATHUM6906</strain>
    </source>
</reference>
<dbReference type="PANTHER" id="PTHR43885:SF1">
    <property type="entry name" value="SUPERFAMILY HYDROLASE, PUTATIVE (AFU_ORTHOLOGUE AFUA_4G13290)-RELATED"/>
    <property type="match status" value="1"/>
</dbReference>
<keyword evidence="1" id="KW-0378">Hydrolase</keyword>
<dbReference type="InterPro" id="IPR036412">
    <property type="entry name" value="HAD-like_sf"/>
</dbReference>
<sequence length="174" mass="19012">MRTVLGIPKSDAIRAIESTAMTAQTPQPGLTKLMSYLDSRGIRKAILTRNFDVPVQHLLTKFLSNFVFHPVITRDFRPPKPHPAGILHIAQNWGLKDGGGATDARGLIMVGDSIDDMTAGRLAGAATVLLLNDVNQDLAHHENTDLVIRQLDELVDILDQGFQGREIESEGVVL</sequence>
<dbReference type="Gene3D" id="3.40.50.1000">
    <property type="entry name" value="HAD superfamily/HAD-like"/>
    <property type="match status" value="1"/>
</dbReference>
<organism evidence="1 2">
    <name type="scientific">Cladobotryum mycophilum</name>
    <dbReference type="NCBI Taxonomy" id="491253"/>
    <lineage>
        <taxon>Eukaryota</taxon>
        <taxon>Fungi</taxon>
        <taxon>Dikarya</taxon>
        <taxon>Ascomycota</taxon>
        <taxon>Pezizomycotina</taxon>
        <taxon>Sordariomycetes</taxon>
        <taxon>Hypocreomycetidae</taxon>
        <taxon>Hypocreales</taxon>
        <taxon>Hypocreaceae</taxon>
        <taxon>Cladobotryum</taxon>
    </lineage>
</organism>